<evidence type="ECO:0000256" key="8">
    <source>
        <dbReference type="ARBA" id="ARBA00023136"/>
    </source>
</evidence>
<keyword evidence="7" id="KW-1133">Transmembrane helix</keyword>
<keyword evidence="3" id="KW-1003">Cell membrane</keyword>
<dbReference type="Proteomes" id="UP000327157">
    <property type="component" value="Chromosome 3"/>
</dbReference>
<dbReference type="EMBL" id="SMOL01000402">
    <property type="protein sequence ID" value="KAB2614897.1"/>
    <property type="molecule type" value="Genomic_DNA"/>
</dbReference>
<dbReference type="InterPro" id="IPR003591">
    <property type="entry name" value="Leu-rich_rpt_typical-subtyp"/>
</dbReference>
<dbReference type="SUPFAM" id="SSF52058">
    <property type="entry name" value="L domain-like"/>
    <property type="match status" value="1"/>
</dbReference>
<keyword evidence="5" id="KW-0812">Transmembrane</keyword>
<dbReference type="Pfam" id="PF13855">
    <property type="entry name" value="LRR_8"/>
    <property type="match status" value="2"/>
</dbReference>
<dbReference type="SMART" id="SM00369">
    <property type="entry name" value="LRR_TYP"/>
    <property type="match status" value="6"/>
</dbReference>
<protein>
    <submittedName>
        <fullName evidence="11">Receptor-like protein 2</fullName>
    </submittedName>
</protein>
<sequence>MAFTLALSSPSPLNWTSINCCYWEGITCNQDGWITHLHLPFKGLKGGIHPSLGNLTHLTYINLSHNSLYGSISQDIGFFPFVNRLEILDLSYNLLSSELPFSLPSSSIQVVDFFTNHFHGVIPSSFFHQTRNLTSFNVSNNTFSDIYNATTLEEIALPVNLLYRSISDRIVNLTNLAILNLYYNHFSGLKFIFLHFNYLEVNSLNTLPPSLMNCTNLSELLLGDNNLEGDISALNFSKLSILSKIDLWSYNFNGPFPILFLKYLSFLSLSGNKWTNLTGAMNILMRCESLIVEIPADDGLVDFDGFKNLQILSLSRCELTGQIPFWLSKLKKLEILNLDFNRITVSVPIWLGTLPRLFYINLGSNQISGEFPKELCRLAMLLYEGTSAQVYQNYLELPIFVKIRDDAKALQYNYLYFFPPSIYLYNNSISGNIPTEIGQLRLLHKLGLGFNNFSGSIPDQISNLKNLDTLDLSKNHLTGKIPESLKGLNFLSYLNFSYNDLEGPITTSTQLRSFQSSAFEGSRYQTNAEQLM</sequence>
<evidence type="ECO:0000256" key="4">
    <source>
        <dbReference type="ARBA" id="ARBA00022614"/>
    </source>
</evidence>
<dbReference type="SUPFAM" id="SSF52047">
    <property type="entry name" value="RNI-like"/>
    <property type="match status" value="1"/>
</dbReference>
<evidence type="ECO:0000313" key="11">
    <source>
        <dbReference type="EMBL" id="KAB2614897.1"/>
    </source>
</evidence>
<dbReference type="InterPro" id="IPR052595">
    <property type="entry name" value="LRRC69/RLP"/>
</dbReference>
<dbReference type="Pfam" id="PF08263">
    <property type="entry name" value="LRRNT_2"/>
    <property type="match status" value="1"/>
</dbReference>
<keyword evidence="9" id="KW-0325">Glycoprotein</keyword>
<evidence type="ECO:0000259" key="10">
    <source>
        <dbReference type="Pfam" id="PF08263"/>
    </source>
</evidence>
<reference evidence="11 12" key="1">
    <citation type="submission" date="2019-09" db="EMBL/GenBank/DDBJ databases">
        <authorList>
            <person name="Ou C."/>
        </authorList>
    </citation>
    <scope>NUCLEOTIDE SEQUENCE [LARGE SCALE GENOMIC DNA]</scope>
    <source>
        <strain evidence="11">S2</strain>
        <tissue evidence="11">Leaf</tissue>
    </source>
</reference>
<dbReference type="OrthoDB" id="1734423at2759"/>
<reference evidence="12" key="2">
    <citation type="submission" date="2019-10" db="EMBL/GenBank/DDBJ databases">
        <title>A de novo genome assembly of a pear dwarfing rootstock.</title>
        <authorList>
            <person name="Wang F."/>
            <person name="Wang J."/>
            <person name="Li S."/>
            <person name="Zhang Y."/>
            <person name="Fang M."/>
            <person name="Ma L."/>
            <person name="Zhao Y."/>
            <person name="Jiang S."/>
        </authorList>
    </citation>
    <scope>NUCLEOTIDE SEQUENCE [LARGE SCALE GENOMIC DNA]</scope>
</reference>
<evidence type="ECO:0000256" key="1">
    <source>
        <dbReference type="ARBA" id="ARBA00004236"/>
    </source>
</evidence>
<gene>
    <name evidence="11" type="ORF">D8674_021485</name>
</gene>
<dbReference type="FunFam" id="3.80.10.10:FF:000213">
    <property type="entry name" value="Tyrosine-sulfated glycopeptide receptor 1"/>
    <property type="match status" value="1"/>
</dbReference>
<evidence type="ECO:0000256" key="6">
    <source>
        <dbReference type="ARBA" id="ARBA00022737"/>
    </source>
</evidence>
<organism evidence="11 12">
    <name type="scientific">Pyrus ussuriensis x Pyrus communis</name>
    <dbReference type="NCBI Taxonomy" id="2448454"/>
    <lineage>
        <taxon>Eukaryota</taxon>
        <taxon>Viridiplantae</taxon>
        <taxon>Streptophyta</taxon>
        <taxon>Embryophyta</taxon>
        <taxon>Tracheophyta</taxon>
        <taxon>Spermatophyta</taxon>
        <taxon>Magnoliopsida</taxon>
        <taxon>eudicotyledons</taxon>
        <taxon>Gunneridae</taxon>
        <taxon>Pentapetalae</taxon>
        <taxon>rosids</taxon>
        <taxon>fabids</taxon>
        <taxon>Rosales</taxon>
        <taxon>Rosaceae</taxon>
        <taxon>Amygdaloideae</taxon>
        <taxon>Maleae</taxon>
        <taxon>Pyrus</taxon>
    </lineage>
</organism>
<proteinExistence type="inferred from homology"/>
<comment type="subcellular location">
    <subcellularLocation>
        <location evidence="1">Cell membrane</location>
    </subcellularLocation>
</comment>
<keyword evidence="12" id="KW-1185">Reference proteome</keyword>
<reference evidence="11 12" key="3">
    <citation type="submission" date="2019-11" db="EMBL/GenBank/DDBJ databases">
        <title>A de novo genome assembly of a pear dwarfing rootstock.</title>
        <authorList>
            <person name="Wang F."/>
            <person name="Wang J."/>
            <person name="Li S."/>
            <person name="Zhang Y."/>
            <person name="Fang M."/>
            <person name="Ma L."/>
            <person name="Zhao Y."/>
            <person name="Jiang S."/>
        </authorList>
    </citation>
    <scope>NUCLEOTIDE SEQUENCE [LARGE SCALE GENOMIC DNA]</scope>
    <source>
        <strain evidence="11">S2</strain>
        <tissue evidence="11">Leaf</tissue>
    </source>
</reference>
<evidence type="ECO:0000256" key="2">
    <source>
        <dbReference type="ARBA" id="ARBA00009592"/>
    </source>
</evidence>
<accession>A0A5N5GIE5</accession>
<dbReference type="InterPro" id="IPR001611">
    <property type="entry name" value="Leu-rich_rpt"/>
</dbReference>
<evidence type="ECO:0000256" key="3">
    <source>
        <dbReference type="ARBA" id="ARBA00022475"/>
    </source>
</evidence>
<evidence type="ECO:0000313" key="12">
    <source>
        <dbReference type="Proteomes" id="UP000327157"/>
    </source>
</evidence>
<dbReference type="InterPro" id="IPR032675">
    <property type="entry name" value="LRR_dom_sf"/>
</dbReference>
<keyword evidence="4" id="KW-0433">Leucine-rich repeat</keyword>
<feature type="domain" description="Leucine-rich repeat-containing N-terminal plant-type" evidence="10">
    <location>
        <begin position="2"/>
        <end position="29"/>
    </location>
</feature>
<comment type="caution">
    <text evidence="11">The sequence shown here is derived from an EMBL/GenBank/DDBJ whole genome shotgun (WGS) entry which is preliminary data.</text>
</comment>
<evidence type="ECO:0000256" key="9">
    <source>
        <dbReference type="ARBA" id="ARBA00023180"/>
    </source>
</evidence>
<keyword evidence="8" id="KW-0472">Membrane</keyword>
<dbReference type="InterPro" id="IPR013210">
    <property type="entry name" value="LRR_N_plant-typ"/>
</dbReference>
<evidence type="ECO:0000256" key="5">
    <source>
        <dbReference type="ARBA" id="ARBA00022692"/>
    </source>
</evidence>
<keyword evidence="6" id="KW-0677">Repeat</keyword>
<comment type="similarity">
    <text evidence="2">Belongs to the RLP family.</text>
</comment>
<dbReference type="PRINTS" id="PR00019">
    <property type="entry name" value="LEURICHRPT"/>
</dbReference>
<keyword evidence="11" id="KW-0675">Receptor</keyword>
<dbReference type="Gene3D" id="3.80.10.10">
    <property type="entry name" value="Ribonuclease Inhibitor"/>
    <property type="match status" value="3"/>
</dbReference>
<evidence type="ECO:0000256" key="7">
    <source>
        <dbReference type="ARBA" id="ARBA00022989"/>
    </source>
</evidence>
<dbReference type="Pfam" id="PF00560">
    <property type="entry name" value="LRR_1"/>
    <property type="match status" value="2"/>
</dbReference>
<dbReference type="AlphaFoldDB" id="A0A5N5GIE5"/>
<dbReference type="PANTHER" id="PTHR48057:SF7">
    <property type="entry name" value="LEUCINE-RICH REPEAT SERINE_THREONINE-PROTEIN KINASE 1"/>
    <property type="match status" value="1"/>
</dbReference>
<name>A0A5N5GIE5_9ROSA</name>
<dbReference type="PANTHER" id="PTHR48057">
    <property type="entry name" value="LEUCINE-RICH REPEAT SERINE/THREONINE-PROTEIN KINASE 1"/>
    <property type="match status" value="1"/>
</dbReference>
<dbReference type="GO" id="GO:0005886">
    <property type="term" value="C:plasma membrane"/>
    <property type="evidence" value="ECO:0007669"/>
    <property type="project" value="UniProtKB-SubCell"/>
</dbReference>